<evidence type="ECO:0000256" key="6">
    <source>
        <dbReference type="ARBA" id="ARBA00034617"/>
    </source>
</evidence>
<dbReference type="eggNOG" id="KOG1123">
    <property type="taxonomic scope" value="Eukaryota"/>
</dbReference>
<dbReference type="OrthoDB" id="10262986at2759"/>
<dbReference type="GO" id="GO:0016787">
    <property type="term" value="F:hydrolase activity"/>
    <property type="evidence" value="ECO:0007669"/>
    <property type="project" value="UniProtKB-KW"/>
</dbReference>
<dbReference type="InterPro" id="IPR032438">
    <property type="entry name" value="ERCC3_RAD25_C"/>
</dbReference>
<reference evidence="10" key="1">
    <citation type="submission" date="2017-05" db="UniProtKB">
        <authorList>
            <consortium name="EnsemblMetazoa"/>
        </authorList>
    </citation>
    <scope>IDENTIFICATION</scope>
</reference>
<evidence type="ECO:0000256" key="5">
    <source>
        <dbReference type="ARBA" id="ARBA00023235"/>
    </source>
</evidence>
<evidence type="ECO:0000256" key="3">
    <source>
        <dbReference type="ARBA" id="ARBA00022806"/>
    </source>
</evidence>
<dbReference type="GO" id="GO:0006289">
    <property type="term" value="P:nucleotide-excision repair"/>
    <property type="evidence" value="ECO:0007669"/>
    <property type="project" value="InterPro"/>
</dbReference>
<evidence type="ECO:0000256" key="2">
    <source>
        <dbReference type="ARBA" id="ARBA00022801"/>
    </source>
</evidence>
<dbReference type="InterPro" id="IPR050615">
    <property type="entry name" value="ATP-dep_DNA_Helicase"/>
</dbReference>
<keyword evidence="3" id="KW-0347">Helicase</keyword>
<dbReference type="InterPro" id="IPR006935">
    <property type="entry name" value="Helicase/UvrB_N"/>
</dbReference>
<dbReference type="EC" id="5.6.2.4" evidence="7"/>
<comment type="catalytic activity">
    <reaction evidence="6">
        <text>Couples ATP hydrolysis with the unwinding of duplex DNA by translocating in the 3'-5' direction.</text>
        <dbReference type="EC" id="5.6.2.4"/>
    </reaction>
</comment>
<dbReference type="GO" id="GO:0005675">
    <property type="term" value="C:transcription factor TFIIH holo complex"/>
    <property type="evidence" value="ECO:0007669"/>
    <property type="project" value="TreeGrafter"/>
</dbReference>
<dbReference type="Pfam" id="PF04851">
    <property type="entry name" value="ResIII"/>
    <property type="match status" value="1"/>
</dbReference>
<dbReference type="InterPro" id="IPR014001">
    <property type="entry name" value="Helicase_ATP-bd"/>
</dbReference>
<dbReference type="InParanoid" id="A0A1X7T0Q6"/>
<dbReference type="SUPFAM" id="SSF52540">
    <property type="entry name" value="P-loop containing nucleoside triphosphate hydrolases"/>
    <property type="match status" value="1"/>
</dbReference>
<keyword evidence="4" id="KW-0067">ATP-binding</keyword>
<name>A0A1X7T0Q6_AMPQE</name>
<dbReference type="PANTHER" id="PTHR11274">
    <property type="entry name" value="RAD25/XP-B DNA REPAIR HELICASE"/>
    <property type="match status" value="1"/>
</dbReference>
<dbReference type="GO" id="GO:0006367">
    <property type="term" value="P:transcription initiation at RNA polymerase II promoter"/>
    <property type="evidence" value="ECO:0007669"/>
    <property type="project" value="InterPro"/>
</dbReference>
<dbReference type="InterPro" id="IPR027417">
    <property type="entry name" value="P-loop_NTPase"/>
</dbReference>
<dbReference type="AlphaFoldDB" id="A0A1X7T0Q6"/>
<protein>
    <recommendedName>
        <fullName evidence="7">DNA 3'-5' helicase</fullName>
        <ecNumber evidence="7">5.6.2.4</ecNumber>
    </recommendedName>
</protein>
<evidence type="ECO:0000256" key="7">
    <source>
        <dbReference type="ARBA" id="ARBA00034808"/>
    </source>
</evidence>
<evidence type="ECO:0000256" key="8">
    <source>
        <dbReference type="ARBA" id="ARBA00048988"/>
    </source>
</evidence>
<accession>A0A1X7T0Q6</accession>
<dbReference type="GO" id="GO:0005524">
    <property type="term" value="F:ATP binding"/>
    <property type="evidence" value="ECO:0007669"/>
    <property type="project" value="UniProtKB-KW"/>
</dbReference>
<keyword evidence="5" id="KW-0413">Isomerase</keyword>
<keyword evidence="2" id="KW-0378">Hydrolase</keyword>
<dbReference type="PANTHER" id="PTHR11274:SF0">
    <property type="entry name" value="GENERAL TRANSCRIPTION AND DNA REPAIR FACTOR IIH HELICASE SUBUNIT XPB"/>
    <property type="match status" value="1"/>
</dbReference>
<dbReference type="InterPro" id="IPR001161">
    <property type="entry name" value="XPB/Ssl2"/>
</dbReference>
<evidence type="ECO:0000256" key="1">
    <source>
        <dbReference type="ARBA" id="ARBA00022741"/>
    </source>
</evidence>
<dbReference type="PROSITE" id="PS51192">
    <property type="entry name" value="HELICASE_ATP_BIND_1"/>
    <property type="match status" value="1"/>
</dbReference>
<dbReference type="NCBIfam" id="TIGR00603">
    <property type="entry name" value="rad25"/>
    <property type="match status" value="1"/>
</dbReference>
<dbReference type="CDD" id="cd18789">
    <property type="entry name" value="SF2_C_XPB"/>
    <property type="match status" value="1"/>
</dbReference>
<comment type="catalytic activity">
    <reaction evidence="8">
        <text>ATP + H2O = ADP + phosphate + H(+)</text>
        <dbReference type="Rhea" id="RHEA:13065"/>
        <dbReference type="ChEBI" id="CHEBI:15377"/>
        <dbReference type="ChEBI" id="CHEBI:15378"/>
        <dbReference type="ChEBI" id="CHEBI:30616"/>
        <dbReference type="ChEBI" id="CHEBI:43474"/>
        <dbReference type="ChEBI" id="CHEBI:456216"/>
        <dbReference type="EC" id="5.6.2.4"/>
    </reaction>
</comment>
<dbReference type="GO" id="GO:0097550">
    <property type="term" value="C:transcription preinitiation complex"/>
    <property type="evidence" value="ECO:0007669"/>
    <property type="project" value="TreeGrafter"/>
</dbReference>
<dbReference type="STRING" id="400682.A0A1X7T0Q6"/>
<evidence type="ECO:0000313" key="10">
    <source>
        <dbReference type="EnsemblMetazoa" id="Aqu2.1.08004_001"/>
    </source>
</evidence>
<organism evidence="10">
    <name type="scientific">Amphimedon queenslandica</name>
    <name type="common">Sponge</name>
    <dbReference type="NCBI Taxonomy" id="400682"/>
    <lineage>
        <taxon>Eukaryota</taxon>
        <taxon>Metazoa</taxon>
        <taxon>Porifera</taxon>
        <taxon>Demospongiae</taxon>
        <taxon>Heteroscleromorpha</taxon>
        <taxon>Haplosclerida</taxon>
        <taxon>Niphatidae</taxon>
        <taxon>Amphimedon</taxon>
    </lineage>
</organism>
<evidence type="ECO:0000256" key="4">
    <source>
        <dbReference type="ARBA" id="ARBA00022840"/>
    </source>
</evidence>
<dbReference type="GO" id="GO:0000112">
    <property type="term" value="C:nucleotide-excision repair factor 3 complex"/>
    <property type="evidence" value="ECO:0007669"/>
    <property type="project" value="TreeGrafter"/>
</dbReference>
<evidence type="ECO:0000259" key="9">
    <source>
        <dbReference type="PROSITE" id="PS51192"/>
    </source>
</evidence>
<keyword evidence="1" id="KW-0547">Nucleotide-binding</keyword>
<dbReference type="GO" id="GO:0003677">
    <property type="term" value="F:DNA binding"/>
    <property type="evidence" value="ECO:0007669"/>
    <property type="project" value="InterPro"/>
</dbReference>
<dbReference type="GO" id="GO:0043138">
    <property type="term" value="F:3'-5' DNA helicase activity"/>
    <property type="evidence" value="ECO:0007669"/>
    <property type="project" value="UniProtKB-EC"/>
</dbReference>
<proteinExistence type="predicted"/>
<dbReference type="Gene3D" id="3.40.50.300">
    <property type="entry name" value="P-loop containing nucleotide triphosphate hydrolases"/>
    <property type="match status" value="2"/>
</dbReference>
<dbReference type="EnsemblMetazoa" id="Aqu2.1.08004_001">
    <property type="protein sequence ID" value="Aqu2.1.08004_001"/>
    <property type="gene ID" value="Aqu2.1.08004"/>
</dbReference>
<feature type="domain" description="Helicase ATP-binding" evidence="9">
    <location>
        <begin position="1"/>
        <end position="138"/>
    </location>
</feature>
<dbReference type="Pfam" id="PF16203">
    <property type="entry name" value="ERCC3_RAD25_C"/>
    <property type="match status" value="1"/>
</dbReference>
<sequence>MFGNGRARSGVIVLPCAVAVEQWWSQFKLWSNIDMSVVCRFTSDAKDKPSPNTSIAISTYSMVSYTQKRAWDSQQVMDFLQNREWGLMILDEVQTIPADKFRRVLSAVQAHCKLGLTATLVREDDKIQDLNFLIGPKLYEANWMELQNLGFIARVQCAEVWCPMTPEFYAEYIRIKTRKRKLLYVMNPNKFRICQFLMRYHERRNDKIMIFSDMVFPLRTYAMKLDRPFIDGQTPQKERMKILKNFRHNPQVNTIFISKVGDNSFDLPDANVSAHGGSRRQ</sequence>